<keyword evidence="4" id="KW-1185">Reference proteome</keyword>
<feature type="region of interest" description="Disordered" evidence="2">
    <location>
        <begin position="1"/>
        <end position="229"/>
    </location>
</feature>
<proteinExistence type="predicted"/>
<feature type="compositionally biased region" description="Polar residues" evidence="2">
    <location>
        <begin position="23"/>
        <end position="32"/>
    </location>
</feature>
<reference evidence="3" key="1">
    <citation type="submission" date="2020-11" db="EMBL/GenBank/DDBJ databases">
        <authorList>
            <consortium name="DOE Joint Genome Institute"/>
            <person name="Ahrendt S."/>
            <person name="Riley R."/>
            <person name="Andreopoulos W."/>
            <person name="Labutti K."/>
            <person name="Pangilinan J."/>
            <person name="Ruiz-Duenas F.J."/>
            <person name="Barrasa J.M."/>
            <person name="Sanchez-Garcia M."/>
            <person name="Camarero S."/>
            <person name="Miyauchi S."/>
            <person name="Serrano A."/>
            <person name="Linde D."/>
            <person name="Babiker R."/>
            <person name="Drula E."/>
            <person name="Ayuso-Fernandez I."/>
            <person name="Pacheco R."/>
            <person name="Padilla G."/>
            <person name="Ferreira P."/>
            <person name="Barriuso J."/>
            <person name="Kellner H."/>
            <person name="Castanera R."/>
            <person name="Alfaro M."/>
            <person name="Ramirez L."/>
            <person name="Pisabarro A.G."/>
            <person name="Kuo A."/>
            <person name="Tritt A."/>
            <person name="Lipzen A."/>
            <person name="He G."/>
            <person name="Yan M."/>
            <person name="Ng V."/>
            <person name="Cullen D."/>
            <person name="Martin F."/>
            <person name="Rosso M.-N."/>
            <person name="Henrissat B."/>
            <person name="Hibbett D."/>
            <person name="Martinez A.T."/>
            <person name="Grigoriev I.V."/>
        </authorList>
    </citation>
    <scope>NUCLEOTIDE SEQUENCE</scope>
    <source>
        <strain evidence="3">CIRM-BRFM 674</strain>
    </source>
</reference>
<feature type="region of interest" description="Disordered" evidence="2">
    <location>
        <begin position="241"/>
        <end position="289"/>
    </location>
</feature>
<feature type="compositionally biased region" description="Low complexity" evidence="2">
    <location>
        <begin position="188"/>
        <end position="199"/>
    </location>
</feature>
<feature type="compositionally biased region" description="Polar residues" evidence="2">
    <location>
        <begin position="164"/>
        <end position="173"/>
    </location>
</feature>
<organism evidence="3 4">
    <name type="scientific">Pholiota conissans</name>
    <dbReference type="NCBI Taxonomy" id="109636"/>
    <lineage>
        <taxon>Eukaryota</taxon>
        <taxon>Fungi</taxon>
        <taxon>Dikarya</taxon>
        <taxon>Basidiomycota</taxon>
        <taxon>Agaricomycotina</taxon>
        <taxon>Agaricomycetes</taxon>
        <taxon>Agaricomycetidae</taxon>
        <taxon>Agaricales</taxon>
        <taxon>Agaricineae</taxon>
        <taxon>Strophariaceae</taxon>
        <taxon>Pholiota</taxon>
    </lineage>
</organism>
<feature type="compositionally biased region" description="Acidic residues" evidence="2">
    <location>
        <begin position="335"/>
        <end position="346"/>
    </location>
</feature>
<dbReference type="AlphaFoldDB" id="A0A9P5ZCR4"/>
<evidence type="ECO:0000256" key="1">
    <source>
        <dbReference type="SAM" id="Coils"/>
    </source>
</evidence>
<feature type="compositionally biased region" description="Polar residues" evidence="2">
    <location>
        <begin position="39"/>
        <end position="50"/>
    </location>
</feature>
<evidence type="ECO:0000313" key="3">
    <source>
        <dbReference type="EMBL" id="KAF9484505.1"/>
    </source>
</evidence>
<gene>
    <name evidence="3" type="ORF">BDN70DRAFT_126740</name>
</gene>
<comment type="caution">
    <text evidence="3">The sequence shown here is derived from an EMBL/GenBank/DDBJ whole genome shotgun (WGS) entry which is preliminary data.</text>
</comment>
<feature type="coiled-coil region" evidence="1">
    <location>
        <begin position="354"/>
        <end position="405"/>
    </location>
</feature>
<feature type="region of interest" description="Disordered" evidence="2">
    <location>
        <begin position="326"/>
        <end position="350"/>
    </location>
</feature>
<feature type="compositionally biased region" description="Basic and acidic residues" evidence="2">
    <location>
        <begin position="134"/>
        <end position="158"/>
    </location>
</feature>
<keyword evidence="1" id="KW-0175">Coiled coil</keyword>
<name>A0A9P5ZCR4_9AGAR</name>
<evidence type="ECO:0000313" key="4">
    <source>
        <dbReference type="Proteomes" id="UP000807469"/>
    </source>
</evidence>
<evidence type="ECO:0000256" key="2">
    <source>
        <dbReference type="SAM" id="MobiDB-lite"/>
    </source>
</evidence>
<dbReference type="OrthoDB" id="3230534at2759"/>
<protein>
    <submittedName>
        <fullName evidence="3">Uncharacterized protein</fullName>
    </submittedName>
</protein>
<dbReference type="Proteomes" id="UP000807469">
    <property type="component" value="Unassembled WGS sequence"/>
</dbReference>
<sequence>MSIAPPDESDFEEEHLLTPPSRPSSHPSNASVASRGLKQDQTPSSKNILLSPSTPPSRHTPRTTRSKHQSPSPMKGIPDLPTPSSSDESEHVAWNNAETPRPNVNGASNASWRPTPRPPGGWLQTPMHPRTRSRPNENADEHGTFQKNETDVDRRSLEPKTPVRSANTSSSKTPRLPGAWQNPALVPQSSSLQNLEQNQTPAPSISKESVLDSKTPYVPGGWTTTPAARKSILKVRFNQETEDTLSNEASVPHFLGKDTPSKSFAKKVSPNDTSSAPSSSLRSTRAPQASGIRILDAYGRQQFSDKPVEEFTPSRNGQRFADSIGREAQESGQADGDEQLDKDEDPPSSRTELLSRIRRGLDNLVDDIDEIDRERDVRLNDRARMDQLNALSMQARKNRERLRDEATKFQPTFQCDTIPSEPFDLKFSPSYRRRYAAMIILQLLLILLMYR</sequence>
<accession>A0A9P5ZCR4</accession>
<feature type="compositionally biased region" description="Low complexity" evidence="2">
    <location>
        <begin position="270"/>
        <end position="287"/>
    </location>
</feature>
<dbReference type="EMBL" id="MU155143">
    <property type="protein sequence ID" value="KAF9484505.1"/>
    <property type="molecule type" value="Genomic_DNA"/>
</dbReference>
<feature type="compositionally biased region" description="Basic residues" evidence="2">
    <location>
        <begin position="59"/>
        <end position="68"/>
    </location>
</feature>